<proteinExistence type="predicted"/>
<dbReference type="AlphaFoldDB" id="A0A5E7YVK8"/>
<organism evidence="2 3">
    <name type="scientific">Sphingomonas aurantiaca</name>
    <dbReference type="NCBI Taxonomy" id="185949"/>
    <lineage>
        <taxon>Bacteria</taxon>
        <taxon>Pseudomonadati</taxon>
        <taxon>Pseudomonadota</taxon>
        <taxon>Alphaproteobacteria</taxon>
        <taxon>Sphingomonadales</taxon>
        <taxon>Sphingomonadaceae</taxon>
        <taxon>Sphingomonas</taxon>
    </lineage>
</organism>
<feature type="compositionally biased region" description="Pro residues" evidence="1">
    <location>
        <begin position="26"/>
        <end position="41"/>
    </location>
</feature>
<name>A0A5E7YVK8_9SPHN</name>
<feature type="region of interest" description="Disordered" evidence="1">
    <location>
        <begin position="23"/>
        <end position="46"/>
    </location>
</feature>
<evidence type="ECO:0000256" key="1">
    <source>
        <dbReference type="SAM" id="MobiDB-lite"/>
    </source>
</evidence>
<protein>
    <submittedName>
        <fullName evidence="2">Uncharacterized protein</fullName>
    </submittedName>
</protein>
<gene>
    <name evidence="2" type="ORF">SPHINGO391_400037</name>
</gene>
<accession>A0A5E7YVK8</accession>
<dbReference type="EMBL" id="CABVLI010000035">
    <property type="protein sequence ID" value="VVT10798.1"/>
    <property type="molecule type" value="Genomic_DNA"/>
</dbReference>
<evidence type="ECO:0000313" key="3">
    <source>
        <dbReference type="Proteomes" id="UP000326857"/>
    </source>
</evidence>
<sequence length="76" mass="8222">MYWIPPHQGEVAQEALEEADTEQRFPLPPPPSGKCLPPPPGGGGSVGRWYSRLIPARHVARYSRTEKGGATSMVAP</sequence>
<reference evidence="2 3" key="1">
    <citation type="submission" date="2019-09" db="EMBL/GenBank/DDBJ databases">
        <authorList>
            <person name="Dittami M. S."/>
        </authorList>
    </citation>
    <scope>NUCLEOTIDE SEQUENCE [LARGE SCALE GENOMIC DNA]</scope>
    <source>
        <strain evidence="2">SPHINGO391</strain>
    </source>
</reference>
<dbReference type="Proteomes" id="UP000326857">
    <property type="component" value="Unassembled WGS sequence"/>
</dbReference>
<evidence type="ECO:0000313" key="2">
    <source>
        <dbReference type="EMBL" id="VVT10798.1"/>
    </source>
</evidence>